<dbReference type="EC" id="2.7.11.1" evidence="3"/>
<comment type="catalytic activity">
    <reaction evidence="14">
        <text>L-seryl-[protein] + ATP = O-phospho-L-seryl-[protein] + ADP + H(+)</text>
        <dbReference type="Rhea" id="RHEA:17989"/>
        <dbReference type="Rhea" id="RHEA-COMP:9863"/>
        <dbReference type="Rhea" id="RHEA-COMP:11604"/>
        <dbReference type="ChEBI" id="CHEBI:15378"/>
        <dbReference type="ChEBI" id="CHEBI:29999"/>
        <dbReference type="ChEBI" id="CHEBI:30616"/>
        <dbReference type="ChEBI" id="CHEBI:83421"/>
        <dbReference type="ChEBI" id="CHEBI:456216"/>
        <dbReference type="EC" id="2.7.11.1"/>
    </reaction>
</comment>
<evidence type="ECO:0000256" key="2">
    <source>
        <dbReference type="ARBA" id="ARBA00005253"/>
    </source>
</evidence>
<gene>
    <name evidence="18" type="ORF">CTAYLR_006417</name>
</gene>
<keyword evidence="19" id="KW-1185">Reference proteome</keyword>
<evidence type="ECO:0000256" key="15">
    <source>
        <dbReference type="SAM" id="MobiDB-lite"/>
    </source>
</evidence>
<dbReference type="InterPro" id="IPR050205">
    <property type="entry name" value="CDPK_Ser/Thr_kinases"/>
</dbReference>
<keyword evidence="7" id="KW-0677">Repeat</keyword>
<evidence type="ECO:0000256" key="9">
    <source>
        <dbReference type="ARBA" id="ARBA00022777"/>
    </source>
</evidence>
<evidence type="ECO:0000256" key="1">
    <source>
        <dbReference type="ARBA" id="ARBA00001946"/>
    </source>
</evidence>
<sequence>MGQCLHGMIRQERSVVTQTKSARGNMLRQRLGANIEDYYEILGTIGRGSIGNVCRCKHRESGKSYALKTIKTSRMSKEMVDELMNEIDILMGLDHPNIVRPLELFSRRRELYFIMPLCSGGDLYKRAPYMENEAARIVGMIVDAIDYMHVHGVVHRDIKFENVLFVSKAFESEVMVIDFGLAKANYAAKREGKLEEFVGTSAAGVLFLFIFRNNYDNRLYSMAPEVIRGSYDEKCDIWSLGVVTYMLLAGAMPFTRFDDERKFLRDLEAQRYDMNRRPMAKRSDEAKSFVRSLLVANSAKRPSAAKAKKHPWIKGRRRSVPTQKDGEPAAASTTAKNAKLRESYSEDHLAENLATYAASSKLRKIALMIVAHRADTDKIREIREAFRAVDTAGEGTITFDELRVVLERANYSPETIRQIFDAVDLDGTGKISYTEFIAACLEGSSLVQEDMIVEAFDRLDADDSGFISKENLREILGNQFSPELVEEMIAEGDFKKTGHVDFEEFLKLMRGKRDKIKKEADDNTKPVVVDSRDNQLSTTS</sequence>
<evidence type="ECO:0000256" key="4">
    <source>
        <dbReference type="ARBA" id="ARBA00022527"/>
    </source>
</evidence>
<dbReference type="InterPro" id="IPR000719">
    <property type="entry name" value="Prot_kinase_dom"/>
</dbReference>
<dbReference type="Gene3D" id="1.10.510.10">
    <property type="entry name" value="Transferase(Phosphotransferase) domain 1"/>
    <property type="match status" value="1"/>
</dbReference>
<dbReference type="PROSITE" id="PS00108">
    <property type="entry name" value="PROTEIN_KINASE_ST"/>
    <property type="match status" value="1"/>
</dbReference>
<name>A0AAD7U9L9_9STRA</name>
<dbReference type="GO" id="GO:0004674">
    <property type="term" value="F:protein serine/threonine kinase activity"/>
    <property type="evidence" value="ECO:0007669"/>
    <property type="project" value="UniProtKB-KW"/>
</dbReference>
<evidence type="ECO:0000256" key="5">
    <source>
        <dbReference type="ARBA" id="ARBA00022679"/>
    </source>
</evidence>
<evidence type="ECO:0000313" key="18">
    <source>
        <dbReference type="EMBL" id="KAJ8600816.1"/>
    </source>
</evidence>
<evidence type="ECO:0000259" key="17">
    <source>
        <dbReference type="PROSITE" id="PS50222"/>
    </source>
</evidence>
<dbReference type="GO" id="GO:0043226">
    <property type="term" value="C:organelle"/>
    <property type="evidence" value="ECO:0007669"/>
    <property type="project" value="UniProtKB-ARBA"/>
</dbReference>
<keyword evidence="5" id="KW-0808">Transferase</keyword>
<reference evidence="18" key="1">
    <citation type="submission" date="2023-01" db="EMBL/GenBank/DDBJ databases">
        <title>Metagenome sequencing of chrysophaentin producing Chrysophaeum taylorii.</title>
        <authorList>
            <person name="Davison J."/>
            <person name="Bewley C."/>
        </authorList>
    </citation>
    <scope>NUCLEOTIDE SEQUENCE</scope>
    <source>
        <strain evidence="18">NIES-1699</strain>
    </source>
</reference>
<dbReference type="GO" id="GO:0005509">
    <property type="term" value="F:calcium ion binding"/>
    <property type="evidence" value="ECO:0007669"/>
    <property type="project" value="InterPro"/>
</dbReference>
<evidence type="ECO:0000256" key="7">
    <source>
        <dbReference type="ARBA" id="ARBA00022737"/>
    </source>
</evidence>
<evidence type="ECO:0000256" key="8">
    <source>
        <dbReference type="ARBA" id="ARBA00022741"/>
    </source>
</evidence>
<dbReference type="SMART" id="SM00054">
    <property type="entry name" value="EFh"/>
    <property type="match status" value="4"/>
</dbReference>
<dbReference type="Proteomes" id="UP001230188">
    <property type="component" value="Unassembled WGS sequence"/>
</dbReference>
<feature type="compositionally biased region" description="Basic residues" evidence="15">
    <location>
        <begin position="306"/>
        <end position="319"/>
    </location>
</feature>
<dbReference type="PROSITE" id="PS50222">
    <property type="entry name" value="EF_HAND_2"/>
    <property type="match status" value="4"/>
</dbReference>
<feature type="domain" description="EF-hand" evidence="17">
    <location>
        <begin position="377"/>
        <end position="412"/>
    </location>
</feature>
<feature type="domain" description="EF-hand" evidence="17">
    <location>
        <begin position="483"/>
        <end position="515"/>
    </location>
</feature>
<dbReference type="FunFam" id="1.10.238.10:FF:000178">
    <property type="entry name" value="Calmodulin-2 A"/>
    <property type="match status" value="1"/>
</dbReference>
<keyword evidence="10" id="KW-0106">Calcium</keyword>
<dbReference type="Gene3D" id="1.10.238.10">
    <property type="entry name" value="EF-hand"/>
    <property type="match status" value="2"/>
</dbReference>
<dbReference type="SUPFAM" id="SSF56112">
    <property type="entry name" value="Protein kinase-like (PK-like)"/>
    <property type="match status" value="1"/>
</dbReference>
<comment type="catalytic activity">
    <reaction evidence="13">
        <text>L-threonyl-[protein] + ATP = O-phospho-L-threonyl-[protein] + ADP + H(+)</text>
        <dbReference type="Rhea" id="RHEA:46608"/>
        <dbReference type="Rhea" id="RHEA-COMP:11060"/>
        <dbReference type="Rhea" id="RHEA-COMP:11605"/>
        <dbReference type="ChEBI" id="CHEBI:15378"/>
        <dbReference type="ChEBI" id="CHEBI:30013"/>
        <dbReference type="ChEBI" id="CHEBI:30616"/>
        <dbReference type="ChEBI" id="CHEBI:61977"/>
        <dbReference type="ChEBI" id="CHEBI:456216"/>
        <dbReference type="EC" id="2.7.11.1"/>
    </reaction>
</comment>
<dbReference type="SUPFAM" id="SSF47473">
    <property type="entry name" value="EF-hand"/>
    <property type="match status" value="1"/>
</dbReference>
<evidence type="ECO:0000256" key="12">
    <source>
        <dbReference type="ARBA" id="ARBA00024334"/>
    </source>
</evidence>
<dbReference type="GO" id="GO:0005524">
    <property type="term" value="F:ATP binding"/>
    <property type="evidence" value="ECO:0007669"/>
    <property type="project" value="UniProtKB-KW"/>
</dbReference>
<dbReference type="CDD" id="cd00051">
    <property type="entry name" value="EFh"/>
    <property type="match status" value="2"/>
</dbReference>
<dbReference type="InterPro" id="IPR011009">
    <property type="entry name" value="Kinase-like_dom_sf"/>
</dbReference>
<evidence type="ECO:0000256" key="6">
    <source>
        <dbReference type="ARBA" id="ARBA00022723"/>
    </source>
</evidence>
<dbReference type="PROSITE" id="PS00018">
    <property type="entry name" value="EF_HAND_1"/>
    <property type="match status" value="1"/>
</dbReference>
<feature type="domain" description="EF-hand" evidence="17">
    <location>
        <begin position="414"/>
        <end position="446"/>
    </location>
</feature>
<evidence type="ECO:0000259" key="16">
    <source>
        <dbReference type="PROSITE" id="PS50011"/>
    </source>
</evidence>
<feature type="region of interest" description="Disordered" evidence="15">
    <location>
        <begin position="300"/>
        <end position="343"/>
    </location>
</feature>
<comment type="cofactor">
    <cofactor evidence="1">
        <name>Mg(2+)</name>
        <dbReference type="ChEBI" id="CHEBI:18420"/>
    </cofactor>
</comment>
<organism evidence="18 19">
    <name type="scientific">Chrysophaeum taylorii</name>
    <dbReference type="NCBI Taxonomy" id="2483200"/>
    <lineage>
        <taxon>Eukaryota</taxon>
        <taxon>Sar</taxon>
        <taxon>Stramenopiles</taxon>
        <taxon>Ochrophyta</taxon>
        <taxon>Pelagophyceae</taxon>
        <taxon>Pelagomonadales</taxon>
        <taxon>Pelagomonadaceae</taxon>
        <taxon>Chrysophaeum</taxon>
    </lineage>
</organism>
<dbReference type="InterPro" id="IPR018247">
    <property type="entry name" value="EF_Hand_1_Ca_BS"/>
</dbReference>
<proteinExistence type="inferred from homology"/>
<dbReference type="PANTHER" id="PTHR24349">
    <property type="entry name" value="SERINE/THREONINE-PROTEIN KINASE"/>
    <property type="match status" value="1"/>
</dbReference>
<comment type="similarity">
    <text evidence="12">Belongs to the protein kinase superfamily. Ser/Thr protein kinase family. CDPK subfamily.</text>
</comment>
<accession>A0AAD7U9L9</accession>
<keyword evidence="9" id="KW-0418">Kinase</keyword>
<dbReference type="PROSITE" id="PS50011">
    <property type="entry name" value="PROTEIN_KINASE_DOM"/>
    <property type="match status" value="1"/>
</dbReference>
<keyword evidence="6" id="KW-0479">Metal-binding</keyword>
<dbReference type="InterPro" id="IPR008271">
    <property type="entry name" value="Ser/Thr_kinase_AS"/>
</dbReference>
<evidence type="ECO:0000256" key="11">
    <source>
        <dbReference type="ARBA" id="ARBA00022840"/>
    </source>
</evidence>
<evidence type="ECO:0000256" key="3">
    <source>
        <dbReference type="ARBA" id="ARBA00012513"/>
    </source>
</evidence>
<protein>
    <recommendedName>
        <fullName evidence="3">non-specific serine/threonine protein kinase</fullName>
        <ecNumber evidence="3">2.7.11.1</ecNumber>
    </recommendedName>
</protein>
<evidence type="ECO:0000256" key="14">
    <source>
        <dbReference type="ARBA" id="ARBA00048679"/>
    </source>
</evidence>
<dbReference type="AlphaFoldDB" id="A0AAD7U9L9"/>
<feature type="domain" description="Protein kinase" evidence="16">
    <location>
        <begin position="39"/>
        <end position="313"/>
    </location>
</feature>
<dbReference type="EMBL" id="JAQMWT010000471">
    <property type="protein sequence ID" value="KAJ8600816.1"/>
    <property type="molecule type" value="Genomic_DNA"/>
</dbReference>
<keyword evidence="4" id="KW-0723">Serine/threonine-protein kinase</keyword>
<evidence type="ECO:0000256" key="13">
    <source>
        <dbReference type="ARBA" id="ARBA00047899"/>
    </source>
</evidence>
<feature type="region of interest" description="Disordered" evidence="15">
    <location>
        <begin position="516"/>
        <end position="540"/>
    </location>
</feature>
<dbReference type="Pfam" id="PF00069">
    <property type="entry name" value="Pkinase"/>
    <property type="match status" value="1"/>
</dbReference>
<dbReference type="InterPro" id="IPR011992">
    <property type="entry name" value="EF-hand-dom_pair"/>
</dbReference>
<dbReference type="FunFam" id="3.30.200.20:FF:000315">
    <property type="entry name" value="Calcium-dependent protein kinase 3"/>
    <property type="match status" value="1"/>
</dbReference>
<feature type="domain" description="EF-hand" evidence="17">
    <location>
        <begin position="447"/>
        <end position="482"/>
    </location>
</feature>
<evidence type="ECO:0000256" key="10">
    <source>
        <dbReference type="ARBA" id="ARBA00022837"/>
    </source>
</evidence>
<keyword evidence="11" id="KW-0067">ATP-binding</keyword>
<evidence type="ECO:0000313" key="19">
    <source>
        <dbReference type="Proteomes" id="UP001230188"/>
    </source>
</evidence>
<comment type="caution">
    <text evidence="18">The sequence shown here is derived from an EMBL/GenBank/DDBJ whole genome shotgun (WGS) entry which is preliminary data.</text>
</comment>
<dbReference type="Pfam" id="PF13499">
    <property type="entry name" value="EF-hand_7"/>
    <property type="match status" value="2"/>
</dbReference>
<keyword evidence="8" id="KW-0547">Nucleotide-binding</keyword>
<dbReference type="InterPro" id="IPR002048">
    <property type="entry name" value="EF_hand_dom"/>
</dbReference>
<dbReference type="CDD" id="cd05117">
    <property type="entry name" value="STKc_CAMK"/>
    <property type="match status" value="1"/>
</dbReference>
<comment type="similarity">
    <text evidence="2">Belongs to the centrin family.</text>
</comment>
<dbReference type="Gene3D" id="3.30.200.20">
    <property type="entry name" value="Phosphorylase Kinase, domain 1"/>
    <property type="match status" value="1"/>
</dbReference>
<dbReference type="SMART" id="SM00220">
    <property type="entry name" value="S_TKc"/>
    <property type="match status" value="1"/>
</dbReference>